<dbReference type="InterPro" id="IPR050738">
    <property type="entry name" value="Sulfatase"/>
</dbReference>
<dbReference type="SUPFAM" id="SSF48452">
    <property type="entry name" value="TPR-like"/>
    <property type="match status" value="1"/>
</dbReference>
<protein>
    <recommendedName>
        <fullName evidence="2">Sulfatase N-terminal domain-containing protein</fullName>
    </recommendedName>
</protein>
<evidence type="ECO:0000313" key="3">
    <source>
        <dbReference type="EMBL" id="RHA64679.1"/>
    </source>
</evidence>
<dbReference type="EMBL" id="QSFP01000029">
    <property type="protein sequence ID" value="RHA64679.1"/>
    <property type="molecule type" value="Genomic_DNA"/>
</dbReference>
<organism evidence="4 5">
    <name type="scientific">Roseburia intestinalis</name>
    <dbReference type="NCBI Taxonomy" id="166486"/>
    <lineage>
        <taxon>Bacteria</taxon>
        <taxon>Bacillati</taxon>
        <taxon>Bacillota</taxon>
        <taxon>Clostridia</taxon>
        <taxon>Lachnospirales</taxon>
        <taxon>Lachnospiraceae</taxon>
        <taxon>Roseburia</taxon>
    </lineage>
</organism>
<evidence type="ECO:0000313" key="5">
    <source>
        <dbReference type="Proteomes" id="UP000283513"/>
    </source>
</evidence>
<dbReference type="Proteomes" id="UP000283513">
    <property type="component" value="Unassembled WGS sequence"/>
</dbReference>
<dbReference type="EMBL" id="QSHO01000022">
    <property type="protein sequence ID" value="RHC13095.1"/>
    <property type="molecule type" value="Genomic_DNA"/>
</dbReference>
<dbReference type="GO" id="GO:0004065">
    <property type="term" value="F:arylsulfatase activity"/>
    <property type="evidence" value="ECO:0007669"/>
    <property type="project" value="TreeGrafter"/>
</dbReference>
<evidence type="ECO:0000313" key="4">
    <source>
        <dbReference type="EMBL" id="RHC13095.1"/>
    </source>
</evidence>
<dbReference type="PANTHER" id="PTHR42693">
    <property type="entry name" value="ARYLSULFATASE FAMILY MEMBER"/>
    <property type="match status" value="1"/>
</dbReference>
<feature type="domain" description="Sulfatase N-terminal" evidence="2">
    <location>
        <begin position="315"/>
        <end position="579"/>
    </location>
</feature>
<dbReference type="Pfam" id="PF00884">
    <property type="entry name" value="Sulfatase"/>
    <property type="match status" value="1"/>
</dbReference>
<proteinExistence type="inferred from homology"/>
<dbReference type="InterPro" id="IPR011990">
    <property type="entry name" value="TPR-like_helical_dom_sf"/>
</dbReference>
<dbReference type="InterPro" id="IPR000917">
    <property type="entry name" value="Sulfatase_N"/>
</dbReference>
<dbReference type="RefSeq" id="WP_118210808.1">
    <property type="nucleotide sequence ID" value="NZ_JBGKEX010000003.1"/>
</dbReference>
<name>A0A3R6D1G7_9FIRM</name>
<dbReference type="Gene3D" id="3.40.720.10">
    <property type="entry name" value="Alkaline Phosphatase, subunit A"/>
    <property type="match status" value="1"/>
</dbReference>
<reference evidence="5 6" key="1">
    <citation type="submission" date="2018-08" db="EMBL/GenBank/DDBJ databases">
        <title>A genome reference for cultivated species of the human gut microbiota.</title>
        <authorList>
            <person name="Zou Y."/>
            <person name="Xue W."/>
            <person name="Luo G."/>
        </authorList>
    </citation>
    <scope>NUCLEOTIDE SEQUENCE [LARGE SCALE GENOMIC DNA]</scope>
    <source>
        <strain evidence="4 5">AM37-1AC</strain>
        <strain evidence="3 6">AM43-11</strain>
    </source>
</reference>
<dbReference type="SUPFAM" id="SSF53649">
    <property type="entry name" value="Alkaline phosphatase-like"/>
    <property type="match status" value="1"/>
</dbReference>
<accession>A0A3R6D1G7</accession>
<dbReference type="Proteomes" id="UP000284465">
    <property type="component" value="Unassembled WGS sequence"/>
</dbReference>
<gene>
    <name evidence="4" type="ORF">DW856_17780</name>
    <name evidence="3" type="ORF">DW927_17295</name>
</gene>
<dbReference type="PANTHER" id="PTHR42693:SF33">
    <property type="entry name" value="ARYLSULFATASE"/>
    <property type="match status" value="1"/>
</dbReference>
<dbReference type="InterPro" id="IPR017850">
    <property type="entry name" value="Alkaline_phosphatase_core_sf"/>
</dbReference>
<comment type="caution">
    <text evidence="4">The sequence shown here is derived from an EMBL/GenBank/DDBJ whole genome shotgun (WGS) entry which is preliminary data.</text>
</comment>
<evidence type="ECO:0000256" key="1">
    <source>
        <dbReference type="ARBA" id="ARBA00008779"/>
    </source>
</evidence>
<sequence length="680" mass="79146">MKQPDKDLIESALQHSNMNLVETLLQDLHLIYPYDRDFYFYQCIYFLTIKQYEQAQNIITDCLRKFPTSYECYYYQASIYQAQNMTLPALKNYEICAFLFDYFNADWNDIRTDANTQISILSSQLKILIDEYTEKKDLKGLLDIAAFFERRETIWGKNDSAPRDPNNYVIGNKYYVSDTEARYIGIYRNPTHYVTKQIHNMSLVYNQGEFLKFHEYGVSSYINGNAKEYLLPIAVETPNTIHKIQNGDITYTILQRIPQHFNYYRIPNRVHINSSNKAYYGEPIALGHSSKRKKLVLSLFVDGLTQEIIQGSHLKERMPNTYRFFSKGIICSQAYSTAEWTFPSLASYETGLDTLNHMLFHNNLNNELPYDFPTLSEYFKEQGYFTSKLDGDWRSTYSCGYTRGIDQYIYQHQLLGARAEQEIINIIEHLEAFKDTDHYLWMCIGDLHDVADELDLSPAMQNNLALKYRTYEKQSKTSVKQSYSENKSETYKKMVTYIDTLLELLYSYIENNYKNTEILISLFADHGQGYLVPSDKPFLSKERSHVAFMFRSSDLNPCCTDEIISSTDYLPVMCKLAGISQSDAPINGQLPKIFGGQTEREYAITESLHPGDPYCAVAHTRNFEIFFDNPIPADDEGRFTLGNYSVYGFFNSGEPITDSELLKKYEHIFISRIAMHIIYD</sequence>
<comment type="similarity">
    <text evidence="1">Belongs to the sulfatase family.</text>
</comment>
<evidence type="ECO:0000313" key="6">
    <source>
        <dbReference type="Proteomes" id="UP000284465"/>
    </source>
</evidence>
<evidence type="ECO:0000259" key="2">
    <source>
        <dbReference type="Pfam" id="PF00884"/>
    </source>
</evidence>
<dbReference type="Gene3D" id="1.25.40.10">
    <property type="entry name" value="Tetratricopeptide repeat domain"/>
    <property type="match status" value="1"/>
</dbReference>
<dbReference type="AlphaFoldDB" id="A0A3R6D1G7"/>